<name>A0A2R3Z8F8_9FLAO</name>
<dbReference type="Pfam" id="PF01545">
    <property type="entry name" value="Cation_efflux"/>
    <property type="match status" value="1"/>
</dbReference>
<gene>
    <name evidence="12" type="ORF">C7S20_15515</name>
</gene>
<evidence type="ECO:0000259" key="10">
    <source>
        <dbReference type="Pfam" id="PF01545"/>
    </source>
</evidence>
<dbReference type="GO" id="GO:0005385">
    <property type="term" value="F:zinc ion transmembrane transporter activity"/>
    <property type="evidence" value="ECO:0007669"/>
    <property type="project" value="TreeGrafter"/>
</dbReference>
<protein>
    <submittedName>
        <fullName evidence="12">Cation transporter</fullName>
    </submittedName>
</protein>
<feature type="transmembrane region" description="Helical" evidence="9">
    <location>
        <begin position="83"/>
        <end position="102"/>
    </location>
</feature>
<dbReference type="RefSeq" id="WP_107013331.1">
    <property type="nucleotide sequence ID" value="NZ_CP028136.1"/>
</dbReference>
<feature type="transmembrane region" description="Helical" evidence="9">
    <location>
        <begin position="114"/>
        <end position="138"/>
    </location>
</feature>
<dbReference type="InterPro" id="IPR050681">
    <property type="entry name" value="CDF/SLC30A"/>
</dbReference>
<keyword evidence="13" id="KW-1185">Reference proteome</keyword>
<evidence type="ECO:0000313" key="13">
    <source>
        <dbReference type="Proteomes" id="UP000241507"/>
    </source>
</evidence>
<keyword evidence="5" id="KW-0864">Zinc transport</keyword>
<keyword evidence="3" id="KW-0813">Transport</keyword>
<dbReference type="OrthoDB" id="9809646at2"/>
<feature type="domain" description="Cation efflux protein transmembrane" evidence="10">
    <location>
        <begin position="18"/>
        <end position="204"/>
    </location>
</feature>
<dbReference type="InterPro" id="IPR036837">
    <property type="entry name" value="Cation_efflux_CTD_sf"/>
</dbReference>
<keyword evidence="5" id="KW-0862">Zinc</keyword>
<evidence type="ECO:0000256" key="5">
    <source>
        <dbReference type="ARBA" id="ARBA00022906"/>
    </source>
</evidence>
<evidence type="ECO:0000256" key="6">
    <source>
        <dbReference type="ARBA" id="ARBA00022989"/>
    </source>
</evidence>
<feature type="domain" description="Cation efflux protein cytoplasmic" evidence="11">
    <location>
        <begin position="211"/>
        <end position="284"/>
    </location>
</feature>
<dbReference type="NCBIfam" id="TIGR01297">
    <property type="entry name" value="CDF"/>
    <property type="match status" value="1"/>
</dbReference>
<dbReference type="Pfam" id="PF16916">
    <property type="entry name" value="ZT_dimer"/>
    <property type="match status" value="1"/>
</dbReference>
<dbReference type="InterPro" id="IPR058533">
    <property type="entry name" value="Cation_efflux_TM"/>
</dbReference>
<keyword evidence="6 9" id="KW-1133">Transmembrane helix</keyword>
<dbReference type="EMBL" id="CP028136">
    <property type="protein sequence ID" value="AVR46558.1"/>
    <property type="molecule type" value="Genomic_DNA"/>
</dbReference>
<keyword evidence="4 9" id="KW-0812">Transmembrane</keyword>
<dbReference type="KEGG" id="grs:C7S20_15515"/>
<dbReference type="InterPro" id="IPR002524">
    <property type="entry name" value="Cation_efflux"/>
</dbReference>
<comment type="similarity">
    <text evidence="2">Belongs to the cation diffusion facilitator (CDF) transporter (TC 2.A.4) family. SLC30A subfamily.</text>
</comment>
<evidence type="ECO:0000259" key="11">
    <source>
        <dbReference type="Pfam" id="PF16916"/>
    </source>
</evidence>
<proteinExistence type="inferred from homology"/>
<evidence type="ECO:0000256" key="4">
    <source>
        <dbReference type="ARBA" id="ARBA00022692"/>
    </source>
</evidence>
<reference evidence="13" key="1">
    <citation type="submission" date="2018-03" db="EMBL/GenBank/DDBJ databases">
        <title>Gramella fulva sp. nov., isolated from a dry surface of tidal flat.</title>
        <authorList>
            <person name="Hwang S.H."/>
            <person name="Hwang W.M."/>
            <person name="Kang K."/>
            <person name="Ahn T.-Y."/>
        </authorList>
    </citation>
    <scope>NUCLEOTIDE SEQUENCE [LARGE SCALE GENOMIC DNA]</scope>
    <source>
        <strain evidence="13">SH35</strain>
    </source>
</reference>
<dbReference type="PANTHER" id="PTHR11562">
    <property type="entry name" value="CATION EFFLUX PROTEIN/ ZINC TRANSPORTER"/>
    <property type="match status" value="1"/>
</dbReference>
<dbReference type="GO" id="GO:0005886">
    <property type="term" value="C:plasma membrane"/>
    <property type="evidence" value="ECO:0007669"/>
    <property type="project" value="TreeGrafter"/>
</dbReference>
<evidence type="ECO:0000256" key="3">
    <source>
        <dbReference type="ARBA" id="ARBA00022448"/>
    </source>
</evidence>
<keyword evidence="8 9" id="KW-0472">Membrane</keyword>
<dbReference type="SUPFAM" id="SSF160240">
    <property type="entry name" value="Cation efflux protein cytoplasmic domain-like"/>
    <property type="match status" value="1"/>
</dbReference>
<dbReference type="InterPro" id="IPR027470">
    <property type="entry name" value="Cation_efflux_CTD"/>
</dbReference>
<dbReference type="InterPro" id="IPR027469">
    <property type="entry name" value="Cation_efflux_TMD_sf"/>
</dbReference>
<organism evidence="12 13">
    <name type="scientific">Christiangramia fulva</name>
    <dbReference type="NCBI Taxonomy" id="2126553"/>
    <lineage>
        <taxon>Bacteria</taxon>
        <taxon>Pseudomonadati</taxon>
        <taxon>Bacteroidota</taxon>
        <taxon>Flavobacteriia</taxon>
        <taxon>Flavobacteriales</taxon>
        <taxon>Flavobacteriaceae</taxon>
        <taxon>Christiangramia</taxon>
    </lineage>
</organism>
<keyword evidence="7" id="KW-0406">Ion transport</keyword>
<evidence type="ECO:0000256" key="2">
    <source>
        <dbReference type="ARBA" id="ARBA00008873"/>
    </source>
</evidence>
<dbReference type="SUPFAM" id="SSF161111">
    <property type="entry name" value="Cation efflux protein transmembrane domain-like"/>
    <property type="match status" value="1"/>
</dbReference>
<feature type="transmembrane region" description="Helical" evidence="9">
    <location>
        <begin position="177"/>
        <end position="199"/>
    </location>
</feature>
<dbReference type="AlphaFoldDB" id="A0A2R3Z8F8"/>
<feature type="transmembrane region" description="Helical" evidence="9">
    <location>
        <begin position="150"/>
        <end position="171"/>
    </location>
</feature>
<evidence type="ECO:0000256" key="1">
    <source>
        <dbReference type="ARBA" id="ARBA00004141"/>
    </source>
</evidence>
<evidence type="ECO:0000256" key="9">
    <source>
        <dbReference type="SAM" id="Phobius"/>
    </source>
</evidence>
<dbReference type="PANTHER" id="PTHR11562:SF17">
    <property type="entry name" value="RE54080P-RELATED"/>
    <property type="match status" value="1"/>
</dbReference>
<comment type="subcellular location">
    <subcellularLocation>
        <location evidence="1">Membrane</location>
        <topology evidence="1">Multi-pass membrane protein</topology>
    </subcellularLocation>
</comment>
<evidence type="ECO:0000256" key="7">
    <source>
        <dbReference type="ARBA" id="ARBA00023065"/>
    </source>
</evidence>
<dbReference type="Gene3D" id="1.20.1510.10">
    <property type="entry name" value="Cation efflux protein transmembrane domain"/>
    <property type="match status" value="1"/>
</dbReference>
<evidence type="ECO:0000313" key="12">
    <source>
        <dbReference type="EMBL" id="AVR46558.1"/>
    </source>
</evidence>
<evidence type="ECO:0000256" key="8">
    <source>
        <dbReference type="ARBA" id="ARBA00023136"/>
    </source>
</evidence>
<sequence>MAHDHSHGSQNYGKAFGIGIALNTIYVAVELYYGFVANSSALLADAGHNASDVFSLILAWAAIKIATKRPSKHYTYGLRKTTILASLINGLIIIAAAGMIAWDAIQKIQNPAEISGNIVMIVAAIGLVVNTGTAFLFWKGSKGDLNIRGAFLHMAADAGVTLGVLLGGLAIKYTGLTWIDPALSLVIVLVILYSAWGLLRDSVKIAIDAVPKNIDIDEVEKFLMDIEGVEEVHDLHIWAMSTTETALSTHLVVPDGHEDQFLYDIREQLHEKFEITHTTLQIEKEFGDKEYKPYQGLEE</sequence>
<dbReference type="Proteomes" id="UP000241507">
    <property type="component" value="Chromosome"/>
</dbReference>
<feature type="transmembrane region" description="Helical" evidence="9">
    <location>
        <begin position="12"/>
        <end position="35"/>
    </location>
</feature>
<accession>A0A2R3Z8F8</accession>